<keyword evidence="3" id="KW-0832">Ubl conjugation</keyword>
<evidence type="ECO:0000256" key="2">
    <source>
        <dbReference type="ARBA" id="ARBA00022819"/>
    </source>
</evidence>
<dbReference type="InterPro" id="IPR010399">
    <property type="entry name" value="Tify_dom"/>
</dbReference>
<evidence type="ECO:0000259" key="6">
    <source>
        <dbReference type="PROSITE" id="PS51320"/>
    </source>
</evidence>
<comment type="similarity">
    <text evidence="1 4">Belongs to the TIFY/JAZ family.</text>
</comment>
<evidence type="ECO:0000313" key="7">
    <source>
        <dbReference type="EMBL" id="KAJ4754101.1"/>
    </source>
</evidence>
<dbReference type="PROSITE" id="PS51320">
    <property type="entry name" value="TIFY"/>
    <property type="match status" value="1"/>
</dbReference>
<feature type="compositionally biased region" description="Polar residues" evidence="5">
    <location>
        <begin position="29"/>
        <end position="42"/>
    </location>
</feature>
<dbReference type="EMBL" id="JAMFTS010000005">
    <property type="protein sequence ID" value="KAJ4754101.1"/>
    <property type="molecule type" value="Genomic_DNA"/>
</dbReference>
<comment type="caution">
    <text evidence="7">The sequence shown here is derived from an EMBL/GenBank/DDBJ whole genome shotgun (WGS) entry which is preliminary data.</text>
</comment>
<keyword evidence="2 4" id="KW-1184">Jasmonic acid signaling pathway</keyword>
<evidence type="ECO:0000256" key="5">
    <source>
        <dbReference type="SAM" id="MobiDB-lite"/>
    </source>
</evidence>
<evidence type="ECO:0000256" key="1">
    <source>
        <dbReference type="ARBA" id="ARBA00008614"/>
    </source>
</evidence>
<feature type="compositionally biased region" description="Basic and acidic residues" evidence="5">
    <location>
        <begin position="15"/>
        <end position="26"/>
    </location>
</feature>
<comment type="domain">
    <text evidence="4">The jas domain is required for interaction with COI1.</text>
</comment>
<name>A0AAV8CFE6_9POAL</name>
<reference evidence="7" key="1">
    <citation type="submission" date="2022-08" db="EMBL/GenBank/DDBJ databases">
        <authorList>
            <person name="Marques A."/>
        </authorList>
    </citation>
    <scope>NUCLEOTIDE SEQUENCE</scope>
    <source>
        <strain evidence="7">RhyPub2mFocal</strain>
        <tissue evidence="7">Leaves</tissue>
    </source>
</reference>
<dbReference type="GO" id="GO:0031347">
    <property type="term" value="P:regulation of defense response"/>
    <property type="evidence" value="ECO:0007669"/>
    <property type="project" value="UniProtKB-UniRule"/>
</dbReference>
<accession>A0AAV8CFE6</accession>
<dbReference type="InterPro" id="IPR040390">
    <property type="entry name" value="TIFY/JAZ"/>
</dbReference>
<dbReference type="InterPro" id="IPR018467">
    <property type="entry name" value="CCT_CS"/>
</dbReference>
<dbReference type="Pfam" id="PF09425">
    <property type="entry name" value="Jas_motif"/>
    <property type="match status" value="1"/>
</dbReference>
<protein>
    <recommendedName>
        <fullName evidence="4">Protein TIFY</fullName>
    </recommendedName>
    <alternativeName>
        <fullName evidence="4">Jasmonate ZIM domain-containing protein</fullName>
    </alternativeName>
</protein>
<keyword evidence="4" id="KW-0539">Nucleus</keyword>
<dbReference type="AlphaFoldDB" id="A0AAV8CFE6"/>
<dbReference type="GO" id="GO:0005634">
    <property type="term" value="C:nucleus"/>
    <property type="evidence" value="ECO:0007669"/>
    <property type="project" value="UniProtKB-SubCell"/>
</dbReference>
<sequence>MERDFLGINVKLKLEMESPPPRDEAKAPNSATYGNTGSQWNFTNKEQPRHFLSFTRQQEGQSSQFSPLTFQRSLVLDTDQSHQSQSTTQYVTEIRPAYANLGPFGSASTSLTPRTGPFVGLYHAREVPKHLPQQLTIFYGGSVSVFDNVPLDKAKEIMSLANKASSIPCTPTPALQQPTKLLSKSASFSGGIVTGPNPKPTQKADHVFEPVMLPPPVSTQISITPHASPGSSPMSVVTTESLKSGPCSDAPVTTAATVSPAAPNVPRAIPQARKASLARFLEKRKERVIAANPYPSTTKSAEDLPSKSSSTDVTFSSNNDKLLCAGPPKINFYREEYPSTKLEI</sequence>
<dbReference type="Pfam" id="PF06200">
    <property type="entry name" value="tify"/>
    <property type="match status" value="1"/>
</dbReference>
<evidence type="ECO:0000313" key="8">
    <source>
        <dbReference type="Proteomes" id="UP001140206"/>
    </source>
</evidence>
<feature type="region of interest" description="Disordered" evidence="5">
    <location>
        <begin position="292"/>
        <end position="318"/>
    </location>
</feature>
<dbReference type="GO" id="GO:0009611">
    <property type="term" value="P:response to wounding"/>
    <property type="evidence" value="ECO:0007669"/>
    <property type="project" value="UniProtKB-UniRule"/>
</dbReference>
<organism evidence="7 8">
    <name type="scientific">Rhynchospora pubera</name>
    <dbReference type="NCBI Taxonomy" id="906938"/>
    <lineage>
        <taxon>Eukaryota</taxon>
        <taxon>Viridiplantae</taxon>
        <taxon>Streptophyta</taxon>
        <taxon>Embryophyta</taxon>
        <taxon>Tracheophyta</taxon>
        <taxon>Spermatophyta</taxon>
        <taxon>Magnoliopsida</taxon>
        <taxon>Liliopsida</taxon>
        <taxon>Poales</taxon>
        <taxon>Cyperaceae</taxon>
        <taxon>Cyperoideae</taxon>
        <taxon>Rhynchosporeae</taxon>
        <taxon>Rhynchospora</taxon>
    </lineage>
</organism>
<proteinExistence type="inferred from homology"/>
<dbReference type="PANTHER" id="PTHR33077:SF90">
    <property type="entry name" value="PROTEIN TIFY 7"/>
    <property type="match status" value="1"/>
</dbReference>
<evidence type="ECO:0000256" key="4">
    <source>
        <dbReference type="RuleBase" id="RU369065"/>
    </source>
</evidence>
<feature type="region of interest" description="Disordered" evidence="5">
    <location>
        <begin position="225"/>
        <end position="248"/>
    </location>
</feature>
<evidence type="ECO:0000256" key="3">
    <source>
        <dbReference type="ARBA" id="ARBA00022843"/>
    </source>
</evidence>
<dbReference type="PANTHER" id="PTHR33077">
    <property type="entry name" value="PROTEIN TIFY 4A-RELATED-RELATED"/>
    <property type="match status" value="1"/>
</dbReference>
<feature type="domain" description="Tify" evidence="6">
    <location>
        <begin position="128"/>
        <end position="163"/>
    </location>
</feature>
<keyword evidence="8" id="KW-1185">Reference proteome</keyword>
<dbReference type="GO" id="GO:2000022">
    <property type="term" value="P:regulation of jasmonic acid mediated signaling pathway"/>
    <property type="evidence" value="ECO:0007669"/>
    <property type="project" value="UniProtKB-UniRule"/>
</dbReference>
<feature type="region of interest" description="Disordered" evidence="5">
    <location>
        <begin position="15"/>
        <end position="42"/>
    </location>
</feature>
<comment type="function">
    <text evidence="4">Repressor of jasmonate responses.</text>
</comment>
<dbReference type="Proteomes" id="UP001140206">
    <property type="component" value="Chromosome 5"/>
</dbReference>
<feature type="compositionally biased region" description="Low complexity" evidence="5">
    <location>
        <begin position="306"/>
        <end position="318"/>
    </location>
</feature>
<gene>
    <name evidence="7" type="ORF">LUZ62_088506</name>
</gene>
<feature type="compositionally biased region" description="Polar residues" evidence="5">
    <location>
        <begin position="225"/>
        <end position="242"/>
    </location>
</feature>
<comment type="subcellular location">
    <subcellularLocation>
        <location evidence="4">Nucleus</location>
    </subcellularLocation>
</comment>
<dbReference type="SMART" id="SM00979">
    <property type="entry name" value="TIFY"/>
    <property type="match status" value="1"/>
</dbReference>